<proteinExistence type="predicted"/>
<comment type="caution">
    <text evidence="1">The sequence shown here is derived from an EMBL/GenBank/DDBJ whole genome shotgun (WGS) entry which is preliminary data.</text>
</comment>
<dbReference type="EMBL" id="MLJW01000108">
    <property type="protein sequence ID" value="OIQ99305.1"/>
    <property type="molecule type" value="Genomic_DNA"/>
</dbReference>
<gene>
    <name evidence="1" type="ORF">GALL_187160</name>
</gene>
<organism evidence="1">
    <name type="scientific">mine drainage metagenome</name>
    <dbReference type="NCBI Taxonomy" id="410659"/>
    <lineage>
        <taxon>unclassified sequences</taxon>
        <taxon>metagenomes</taxon>
        <taxon>ecological metagenomes</taxon>
    </lineage>
</organism>
<accession>A0A1J5RU99</accession>
<evidence type="ECO:0000313" key="1">
    <source>
        <dbReference type="EMBL" id="OIQ99305.1"/>
    </source>
</evidence>
<sequence length="134" mass="14367">MKCRTAARSSTLAGSLVAVLLAVATLSLPVWGQTSPARGSLQRPAANADEMPLDDYLALLQQIAPAAETGARAYLAAFQQRCRRPMRTSELRQAMSEGDGDPVLMGLIRTSQQQDAAAQVQWARQLRCPGGSTR</sequence>
<reference evidence="1" key="1">
    <citation type="submission" date="2016-10" db="EMBL/GenBank/DDBJ databases">
        <title>Sequence of Gallionella enrichment culture.</title>
        <authorList>
            <person name="Poehlein A."/>
            <person name="Muehling M."/>
            <person name="Daniel R."/>
        </authorList>
    </citation>
    <scope>NUCLEOTIDE SEQUENCE</scope>
</reference>
<name>A0A1J5RU99_9ZZZZ</name>
<protein>
    <submittedName>
        <fullName evidence="1">Uncharacterized protein</fullName>
    </submittedName>
</protein>
<dbReference type="AlphaFoldDB" id="A0A1J5RU99"/>